<evidence type="ECO:0000313" key="2">
    <source>
        <dbReference type="EMBL" id="ACP37766.1"/>
    </source>
</evidence>
<dbReference type="CDD" id="cd00761">
    <property type="entry name" value="Glyco_tranf_GTA_type"/>
    <property type="match status" value="1"/>
</dbReference>
<name>C3MX86_SACI4</name>
<dbReference type="Pfam" id="PF00535">
    <property type="entry name" value="Glycos_transf_2"/>
    <property type="match status" value="1"/>
</dbReference>
<dbReference type="GeneID" id="31486063"/>
<dbReference type="RefSeq" id="WP_012711031.1">
    <property type="nucleotide sequence ID" value="NC_012588.1"/>
</dbReference>
<dbReference type="EMBL" id="CP001400">
    <property type="protein sequence ID" value="ACP37766.1"/>
    <property type="molecule type" value="Genomic_DNA"/>
</dbReference>
<proteinExistence type="predicted"/>
<dbReference type="KEGG" id="sia:M1425_0987"/>
<feature type="domain" description="Glycosyltransferase 2-like" evidence="1">
    <location>
        <begin position="7"/>
        <end position="134"/>
    </location>
</feature>
<accession>C3MX86</accession>
<dbReference type="Gene3D" id="3.90.550.10">
    <property type="entry name" value="Spore Coat Polysaccharide Biosynthesis Protein SpsA, Chain A"/>
    <property type="match status" value="1"/>
</dbReference>
<gene>
    <name evidence="2" type="ordered locus">M1425_0987</name>
</gene>
<protein>
    <submittedName>
        <fullName evidence="2">Glycosyl transferase family 2</fullName>
    </submittedName>
</protein>
<dbReference type="InterPro" id="IPR001173">
    <property type="entry name" value="Glyco_trans_2-like"/>
</dbReference>
<dbReference type="PANTHER" id="PTHR43685:SF2">
    <property type="entry name" value="GLYCOSYLTRANSFERASE 2-LIKE DOMAIN-CONTAINING PROTEIN"/>
    <property type="match status" value="1"/>
</dbReference>
<dbReference type="Proteomes" id="UP000001350">
    <property type="component" value="Chromosome"/>
</dbReference>
<dbReference type="HOGENOM" id="CLU_055387_2_0_2"/>
<reference evidence="2 3" key="1">
    <citation type="journal article" date="2009" name="Proc. Natl. Acad. Sci. U.S.A.">
        <title>Biogeography of the Sulfolobus islandicus pan-genome.</title>
        <authorList>
            <person name="Reno M.L."/>
            <person name="Held N.L."/>
            <person name="Fields C.J."/>
            <person name="Burke P.V."/>
            <person name="Whitaker R.J."/>
        </authorList>
    </citation>
    <scope>NUCLEOTIDE SEQUENCE [LARGE SCALE GENOMIC DNA]</scope>
    <source>
        <strain evidence="3">M.14.25 / Kamchatka #1</strain>
    </source>
</reference>
<evidence type="ECO:0000259" key="1">
    <source>
        <dbReference type="Pfam" id="PF00535"/>
    </source>
</evidence>
<dbReference type="PANTHER" id="PTHR43685">
    <property type="entry name" value="GLYCOSYLTRANSFERASE"/>
    <property type="match status" value="1"/>
</dbReference>
<dbReference type="InterPro" id="IPR029044">
    <property type="entry name" value="Nucleotide-diphossugar_trans"/>
</dbReference>
<dbReference type="CAZy" id="GT2">
    <property type="family name" value="Glycosyltransferase Family 2"/>
</dbReference>
<dbReference type="InterPro" id="IPR050834">
    <property type="entry name" value="Glycosyltransf_2"/>
</dbReference>
<organism evidence="2 3">
    <name type="scientific">Saccharolobus islandicus (strain M.14.25 / Kamchatka #1)</name>
    <name type="common">Sulfolobus islandicus</name>
    <dbReference type="NCBI Taxonomy" id="427317"/>
    <lineage>
        <taxon>Archaea</taxon>
        <taxon>Thermoproteota</taxon>
        <taxon>Thermoprotei</taxon>
        <taxon>Sulfolobales</taxon>
        <taxon>Sulfolobaceae</taxon>
        <taxon>Saccharolobus</taxon>
    </lineage>
</organism>
<dbReference type="SUPFAM" id="SSF53448">
    <property type="entry name" value="Nucleotide-diphospho-sugar transferases"/>
    <property type="match status" value="1"/>
</dbReference>
<evidence type="ECO:0000313" key="3">
    <source>
        <dbReference type="Proteomes" id="UP000001350"/>
    </source>
</evidence>
<keyword evidence="2" id="KW-0808">Transferase</keyword>
<dbReference type="AlphaFoldDB" id="C3MX86"/>
<sequence length="324" mass="38411">MSSNKISVIITAHDRKKYILDALNSVINNAIPSDKLEIVIVKNYKDDYIDYEIEKLSKRYNIVSLIENNFKLGAKISAGIKNSQGEIVTFLEDDDLYLPYRLINILKIFNDTSIIFYHNMFEILGNKRIDEIVSNYKHNIILSCDDSKQSEYKYLASTEAKFNLSSIAVRKNILDSWTDVILKVNFAVDNLLFYISLSEKGCLMIDPKIFTKFRVSDKKDYYVKNPNGLYTFKQFISEKYYEDFILMNTIFKNSYFKDLIREGLLFWYLESKILSEDNNKQFNLNLLEYLDIFIRNKFFIALYLVSLFPSKLRKYFIRRYLLYK</sequence>
<dbReference type="GO" id="GO:0016740">
    <property type="term" value="F:transferase activity"/>
    <property type="evidence" value="ECO:0007669"/>
    <property type="project" value="UniProtKB-KW"/>
</dbReference>